<protein>
    <submittedName>
        <fullName evidence="2">Uncharacterized protein</fullName>
    </submittedName>
</protein>
<name>A0A0B2V7E6_TOXCA</name>
<accession>A0A0B2V7E6</accession>
<evidence type="ECO:0000256" key="1">
    <source>
        <dbReference type="SAM" id="Phobius"/>
    </source>
</evidence>
<feature type="transmembrane region" description="Helical" evidence="1">
    <location>
        <begin position="189"/>
        <end position="216"/>
    </location>
</feature>
<feature type="transmembrane region" description="Helical" evidence="1">
    <location>
        <begin position="266"/>
        <end position="292"/>
    </location>
</feature>
<gene>
    <name evidence="2" type="ORF">Tcan_04465</name>
</gene>
<dbReference type="AlphaFoldDB" id="A0A0B2V7E6"/>
<keyword evidence="3" id="KW-1185">Reference proteome</keyword>
<organism evidence="2 3">
    <name type="scientific">Toxocara canis</name>
    <name type="common">Canine roundworm</name>
    <dbReference type="NCBI Taxonomy" id="6265"/>
    <lineage>
        <taxon>Eukaryota</taxon>
        <taxon>Metazoa</taxon>
        <taxon>Ecdysozoa</taxon>
        <taxon>Nematoda</taxon>
        <taxon>Chromadorea</taxon>
        <taxon>Rhabditida</taxon>
        <taxon>Spirurina</taxon>
        <taxon>Ascaridomorpha</taxon>
        <taxon>Ascaridoidea</taxon>
        <taxon>Toxocaridae</taxon>
        <taxon>Toxocara</taxon>
    </lineage>
</organism>
<keyword evidence="1" id="KW-0472">Membrane</keyword>
<feature type="transmembrane region" description="Helical" evidence="1">
    <location>
        <begin position="116"/>
        <end position="139"/>
    </location>
</feature>
<feature type="transmembrane region" description="Helical" evidence="1">
    <location>
        <begin position="45"/>
        <end position="64"/>
    </location>
</feature>
<proteinExistence type="predicted"/>
<comment type="caution">
    <text evidence="2">The sequence shown here is derived from an EMBL/GenBank/DDBJ whole genome shotgun (WGS) entry which is preliminary data.</text>
</comment>
<evidence type="ECO:0000313" key="3">
    <source>
        <dbReference type="Proteomes" id="UP000031036"/>
    </source>
</evidence>
<feature type="transmembrane region" description="Helical" evidence="1">
    <location>
        <begin position="159"/>
        <end position="177"/>
    </location>
</feature>
<reference evidence="2 3" key="1">
    <citation type="submission" date="2014-11" db="EMBL/GenBank/DDBJ databases">
        <title>Genetic blueprint of the zoonotic pathogen Toxocara canis.</title>
        <authorList>
            <person name="Zhu X.-Q."/>
            <person name="Korhonen P.K."/>
            <person name="Cai H."/>
            <person name="Young N.D."/>
            <person name="Nejsum P."/>
            <person name="von Samson-Himmelstjerna G."/>
            <person name="Boag P.R."/>
            <person name="Tan P."/>
            <person name="Li Q."/>
            <person name="Min J."/>
            <person name="Yang Y."/>
            <person name="Wang X."/>
            <person name="Fang X."/>
            <person name="Hall R.S."/>
            <person name="Hofmann A."/>
            <person name="Sternberg P.W."/>
            <person name="Jex A.R."/>
            <person name="Gasser R.B."/>
        </authorList>
    </citation>
    <scope>NUCLEOTIDE SEQUENCE [LARGE SCALE GENOMIC DNA]</scope>
    <source>
        <strain evidence="2">PN_DK_2014</strain>
    </source>
</reference>
<keyword evidence="1" id="KW-1133">Transmembrane helix</keyword>
<dbReference type="Proteomes" id="UP000031036">
    <property type="component" value="Unassembled WGS sequence"/>
</dbReference>
<sequence length="333" mass="37873">MDRQCPPTEAMQSGVFRAMSKNNTATSSSWNQDQLATLRISFHQVPLPLVVTVLLTLAAANMALKPNATLYKVYDGDWYFCWVGSTFDLCKNVLPSNDSTFISIQRVLELRQENAVLLRMAILFSLTPVIFALFCRSYRFANFDGQSGPLFKACVHMSWATFAVQLMSAAVALMFSLRVDTKTSNPTRFLWQLFLVSTLISTVTHCALDLLFLLIYQSRSIQLFIRQTSLILMAATAQEILTNYDTFAMVIPCHPYVSFLTALPEYMFTVGLILFYGSIFFDFYGYEIIIWLDIDSKGRFNRSCLPSYEPFDVEGKDGARWLPTPSSFRALYR</sequence>
<keyword evidence="1" id="KW-0812">Transmembrane</keyword>
<dbReference type="EMBL" id="JPKZ01001927">
    <property type="protein sequence ID" value="KHN79346.1"/>
    <property type="molecule type" value="Genomic_DNA"/>
</dbReference>
<evidence type="ECO:0000313" key="2">
    <source>
        <dbReference type="EMBL" id="KHN79346.1"/>
    </source>
</evidence>